<dbReference type="InterPro" id="IPR029016">
    <property type="entry name" value="GAF-like_dom_sf"/>
</dbReference>
<evidence type="ECO:0000259" key="3">
    <source>
        <dbReference type="PROSITE" id="PS50921"/>
    </source>
</evidence>
<keyword evidence="1" id="KW-0805">Transcription regulation</keyword>
<keyword evidence="5" id="KW-1185">Reference proteome</keyword>
<evidence type="ECO:0000256" key="2">
    <source>
        <dbReference type="ARBA" id="ARBA00023163"/>
    </source>
</evidence>
<gene>
    <name evidence="4" type="ORF">ACFFVI_02415</name>
</gene>
<keyword evidence="2" id="KW-0804">Transcription</keyword>
<dbReference type="SUPFAM" id="SSF55781">
    <property type="entry name" value="GAF domain-like"/>
    <property type="match status" value="1"/>
</dbReference>
<organism evidence="4 5">
    <name type="scientific">Kineococcus gynurae</name>
    <dbReference type="NCBI Taxonomy" id="452979"/>
    <lineage>
        <taxon>Bacteria</taxon>
        <taxon>Bacillati</taxon>
        <taxon>Actinomycetota</taxon>
        <taxon>Actinomycetes</taxon>
        <taxon>Kineosporiales</taxon>
        <taxon>Kineosporiaceae</taxon>
        <taxon>Kineococcus</taxon>
    </lineage>
</organism>
<dbReference type="EMBL" id="JBHMDM010000001">
    <property type="protein sequence ID" value="MFB9375812.1"/>
    <property type="molecule type" value="Genomic_DNA"/>
</dbReference>
<dbReference type="PROSITE" id="PS50921">
    <property type="entry name" value="ANTAR"/>
    <property type="match status" value="1"/>
</dbReference>
<dbReference type="SMART" id="SM00065">
    <property type="entry name" value="GAF"/>
    <property type="match status" value="1"/>
</dbReference>
<feature type="domain" description="ANTAR" evidence="3">
    <location>
        <begin position="173"/>
        <end position="234"/>
    </location>
</feature>
<reference evidence="4 5" key="1">
    <citation type="submission" date="2024-09" db="EMBL/GenBank/DDBJ databases">
        <authorList>
            <person name="Sun Q."/>
            <person name="Mori K."/>
        </authorList>
    </citation>
    <scope>NUCLEOTIDE SEQUENCE [LARGE SCALE GENOMIC DNA]</scope>
    <source>
        <strain evidence="4 5">TISTR 1856</strain>
    </source>
</reference>
<dbReference type="Gene3D" id="1.10.10.10">
    <property type="entry name" value="Winged helix-like DNA-binding domain superfamily/Winged helix DNA-binding domain"/>
    <property type="match status" value="1"/>
</dbReference>
<dbReference type="InterPro" id="IPR036388">
    <property type="entry name" value="WH-like_DNA-bd_sf"/>
</dbReference>
<evidence type="ECO:0000313" key="4">
    <source>
        <dbReference type="EMBL" id="MFB9375812.1"/>
    </source>
</evidence>
<dbReference type="SMART" id="SM01012">
    <property type="entry name" value="ANTAR"/>
    <property type="match status" value="1"/>
</dbReference>
<dbReference type="InterPro" id="IPR005561">
    <property type="entry name" value="ANTAR"/>
</dbReference>
<dbReference type="InterPro" id="IPR003018">
    <property type="entry name" value="GAF"/>
</dbReference>
<dbReference type="RefSeq" id="WP_380139871.1">
    <property type="nucleotide sequence ID" value="NZ_JBHLUI010000012.1"/>
</dbReference>
<dbReference type="Pfam" id="PF13185">
    <property type="entry name" value="GAF_2"/>
    <property type="match status" value="1"/>
</dbReference>
<evidence type="ECO:0000313" key="5">
    <source>
        <dbReference type="Proteomes" id="UP001589748"/>
    </source>
</evidence>
<dbReference type="Pfam" id="PF03861">
    <property type="entry name" value="ANTAR"/>
    <property type="match status" value="1"/>
</dbReference>
<dbReference type="Proteomes" id="UP001589748">
    <property type="component" value="Unassembled WGS sequence"/>
</dbReference>
<proteinExistence type="predicted"/>
<dbReference type="PIRSF" id="PIRSF036625">
    <property type="entry name" value="GAF_ANTAR"/>
    <property type="match status" value="1"/>
</dbReference>
<accession>A0ABV5LP01</accession>
<dbReference type="Gene3D" id="3.30.450.40">
    <property type="match status" value="1"/>
</dbReference>
<evidence type="ECO:0000256" key="1">
    <source>
        <dbReference type="ARBA" id="ARBA00023015"/>
    </source>
</evidence>
<name>A0ABV5LP01_9ACTN</name>
<protein>
    <submittedName>
        <fullName evidence="4">GAF and ANTAR domain-containing protein</fullName>
    </submittedName>
</protein>
<sequence length="248" mass="26389">MDPFLEVSAVQKLADAVAEVAEVLALGGEPLEVAELVVGHSCDLVAASAAGMLVERAGEGLQLLAASSPLSSRLELFQLQADEGPCIEAVASGRALAVDSAAEIARRWPRFAQAAEQHGARAVLTVPLIVGERRIGALNLFRDREGAWAECDQTIVRALASLAAAAVLQSISTSRQDELATQLQAALTSRVIVEQAKGVLAERHQVHPDEAFARLRTGARSRRERLHDAAQRVVDELAERDQSVVMPG</sequence>
<comment type="caution">
    <text evidence="4">The sequence shown here is derived from an EMBL/GenBank/DDBJ whole genome shotgun (WGS) entry which is preliminary data.</text>
</comment>
<dbReference type="InterPro" id="IPR012074">
    <property type="entry name" value="GAF_ANTAR"/>
</dbReference>